<organism evidence="2 3">
    <name type="scientific">Dothistroma septosporum (strain NZE10 / CBS 128990)</name>
    <name type="common">Red band needle blight fungus</name>
    <name type="synonym">Mycosphaerella pini</name>
    <dbReference type="NCBI Taxonomy" id="675120"/>
    <lineage>
        <taxon>Eukaryota</taxon>
        <taxon>Fungi</taxon>
        <taxon>Dikarya</taxon>
        <taxon>Ascomycota</taxon>
        <taxon>Pezizomycotina</taxon>
        <taxon>Dothideomycetes</taxon>
        <taxon>Dothideomycetidae</taxon>
        <taxon>Mycosphaerellales</taxon>
        <taxon>Mycosphaerellaceae</taxon>
        <taxon>Dothistroma</taxon>
    </lineage>
</organism>
<gene>
    <name evidence="2" type="ORF">DOTSEDRAFT_21256</name>
</gene>
<proteinExistence type="predicted"/>
<feature type="region of interest" description="Disordered" evidence="1">
    <location>
        <begin position="75"/>
        <end position="104"/>
    </location>
</feature>
<dbReference type="EMBL" id="KB446536">
    <property type="protein sequence ID" value="EME47476.1"/>
    <property type="molecule type" value="Genomic_DNA"/>
</dbReference>
<keyword evidence="3" id="KW-1185">Reference proteome</keyword>
<dbReference type="Proteomes" id="UP000016933">
    <property type="component" value="Unassembled WGS sequence"/>
</dbReference>
<reference evidence="2 3" key="2">
    <citation type="journal article" date="2012" name="PLoS Pathog.">
        <title>Diverse lifestyles and strategies of plant pathogenesis encoded in the genomes of eighteen Dothideomycetes fungi.</title>
        <authorList>
            <person name="Ohm R.A."/>
            <person name="Feau N."/>
            <person name="Henrissat B."/>
            <person name="Schoch C.L."/>
            <person name="Horwitz B.A."/>
            <person name="Barry K.W."/>
            <person name="Condon B.J."/>
            <person name="Copeland A.C."/>
            <person name="Dhillon B."/>
            <person name="Glaser F."/>
            <person name="Hesse C.N."/>
            <person name="Kosti I."/>
            <person name="LaButti K."/>
            <person name="Lindquist E.A."/>
            <person name="Lucas S."/>
            <person name="Salamov A.A."/>
            <person name="Bradshaw R.E."/>
            <person name="Ciuffetti L."/>
            <person name="Hamelin R.C."/>
            <person name="Kema G.H.J."/>
            <person name="Lawrence C."/>
            <person name="Scott J.A."/>
            <person name="Spatafora J.W."/>
            <person name="Turgeon B.G."/>
            <person name="de Wit P.J.G.M."/>
            <person name="Zhong S."/>
            <person name="Goodwin S.B."/>
            <person name="Grigoriev I.V."/>
        </authorList>
    </citation>
    <scope>NUCLEOTIDE SEQUENCE [LARGE SCALE GENOMIC DNA]</scope>
    <source>
        <strain evidence="3">NZE10 / CBS 128990</strain>
    </source>
</reference>
<evidence type="ECO:0000313" key="2">
    <source>
        <dbReference type="EMBL" id="EME47476.1"/>
    </source>
</evidence>
<reference evidence="3" key="1">
    <citation type="journal article" date="2012" name="PLoS Genet.">
        <title>The genomes of the fungal plant pathogens Cladosporium fulvum and Dothistroma septosporum reveal adaptation to different hosts and lifestyles but also signatures of common ancestry.</title>
        <authorList>
            <person name="de Wit P.J.G.M."/>
            <person name="van der Burgt A."/>
            <person name="Oekmen B."/>
            <person name="Stergiopoulos I."/>
            <person name="Abd-Elsalam K.A."/>
            <person name="Aerts A.L."/>
            <person name="Bahkali A.H."/>
            <person name="Beenen H.G."/>
            <person name="Chettri P."/>
            <person name="Cox M.P."/>
            <person name="Datema E."/>
            <person name="de Vries R.P."/>
            <person name="Dhillon B."/>
            <person name="Ganley A.R."/>
            <person name="Griffiths S.A."/>
            <person name="Guo Y."/>
            <person name="Hamelin R.C."/>
            <person name="Henrissat B."/>
            <person name="Kabir M.S."/>
            <person name="Jashni M.K."/>
            <person name="Kema G."/>
            <person name="Klaubauf S."/>
            <person name="Lapidus A."/>
            <person name="Levasseur A."/>
            <person name="Lindquist E."/>
            <person name="Mehrabi R."/>
            <person name="Ohm R.A."/>
            <person name="Owen T.J."/>
            <person name="Salamov A."/>
            <person name="Schwelm A."/>
            <person name="Schijlen E."/>
            <person name="Sun H."/>
            <person name="van den Burg H.A."/>
            <person name="van Ham R.C.H.J."/>
            <person name="Zhang S."/>
            <person name="Goodwin S.B."/>
            <person name="Grigoriev I.V."/>
            <person name="Collemare J."/>
            <person name="Bradshaw R.E."/>
        </authorList>
    </citation>
    <scope>NUCLEOTIDE SEQUENCE [LARGE SCALE GENOMIC DNA]</scope>
    <source>
        <strain evidence="3">NZE10 / CBS 128990</strain>
    </source>
</reference>
<evidence type="ECO:0000313" key="3">
    <source>
        <dbReference type="Proteomes" id="UP000016933"/>
    </source>
</evidence>
<dbReference type="HOGENOM" id="CLU_2250066_0_0_1"/>
<evidence type="ECO:0000256" key="1">
    <source>
        <dbReference type="SAM" id="MobiDB-lite"/>
    </source>
</evidence>
<sequence length="104" mass="11669">MSATAIQPKLAQLGPGVRYPTGGYTYTFGETGQEAVRSERTIIYANKSGRDMLREVQRPFNYVDRVRSQRMPLKRPARFAERHDSGAQGLVSPEPILDASRKSK</sequence>
<accession>N1PVH6</accession>
<dbReference type="AlphaFoldDB" id="N1PVH6"/>
<name>N1PVH6_DOTSN</name>
<dbReference type="OrthoDB" id="3649502at2759"/>
<protein>
    <submittedName>
        <fullName evidence="2">Uncharacterized protein</fullName>
    </submittedName>
</protein>